<dbReference type="Gene3D" id="3.40.50.10610">
    <property type="entry name" value="ABC-type transport auxiliary lipoprotein component"/>
    <property type="match status" value="1"/>
</dbReference>
<feature type="signal peptide" evidence="2">
    <location>
        <begin position="1"/>
        <end position="25"/>
    </location>
</feature>
<comment type="caution">
    <text evidence="3">The sequence shown here is derived from an EMBL/GenBank/DDBJ whole genome shotgun (WGS) entry which is preliminary data.</text>
</comment>
<name>A0ABT5KZA7_9ALTE</name>
<dbReference type="Proteomes" id="UP001218788">
    <property type="component" value="Unassembled WGS sequence"/>
</dbReference>
<keyword evidence="2" id="KW-0732">Signal</keyword>
<sequence>MSRWMGMIVVAVALLSGCTSSPQQSYDYTALRNARPASILVLPPVNQSTEVVAPYGVMAQIAKPIAEAGYYVFPVAVVNQTFMANGMTVAEDAQAIPPLKLHEIFGADAGMYITITDYGTTYAVLASDTVVSIEARLIDLRSGQLLWQGAASASSGENRGNSGGGMLGMLVEAAITQIIETVSDRGFDVAAIATGRLLSPTARDGLLPGPRSPQYQLMPQTEAHSATPISGQ</sequence>
<dbReference type="EMBL" id="JAQQXP010000001">
    <property type="protein sequence ID" value="MDC8829524.1"/>
    <property type="molecule type" value="Genomic_DNA"/>
</dbReference>
<keyword evidence="4" id="KW-1185">Reference proteome</keyword>
<feature type="region of interest" description="Disordered" evidence="1">
    <location>
        <begin position="202"/>
        <end position="232"/>
    </location>
</feature>
<gene>
    <name evidence="3" type="ORF">OIK42_01990</name>
</gene>
<organism evidence="3 4">
    <name type="scientific">Alteromonas gilva</name>
    <dbReference type="NCBI Taxonomy" id="2987522"/>
    <lineage>
        <taxon>Bacteria</taxon>
        <taxon>Pseudomonadati</taxon>
        <taxon>Pseudomonadota</taxon>
        <taxon>Gammaproteobacteria</taxon>
        <taxon>Alteromonadales</taxon>
        <taxon>Alteromonadaceae</taxon>
        <taxon>Alteromonas/Salinimonas group</taxon>
        <taxon>Alteromonas</taxon>
    </lineage>
</organism>
<dbReference type="InterPro" id="IPR008517">
    <property type="entry name" value="GNA1162-like"/>
</dbReference>
<accession>A0ABT5KZA7</accession>
<evidence type="ECO:0000256" key="2">
    <source>
        <dbReference type="SAM" id="SignalP"/>
    </source>
</evidence>
<proteinExistence type="predicted"/>
<dbReference type="Pfam" id="PF05643">
    <property type="entry name" value="GNA1162-like"/>
    <property type="match status" value="1"/>
</dbReference>
<dbReference type="PROSITE" id="PS51257">
    <property type="entry name" value="PROKAR_LIPOPROTEIN"/>
    <property type="match status" value="1"/>
</dbReference>
<evidence type="ECO:0000313" key="3">
    <source>
        <dbReference type="EMBL" id="MDC8829524.1"/>
    </source>
</evidence>
<evidence type="ECO:0000256" key="1">
    <source>
        <dbReference type="SAM" id="MobiDB-lite"/>
    </source>
</evidence>
<feature type="compositionally biased region" description="Polar residues" evidence="1">
    <location>
        <begin position="213"/>
        <end position="232"/>
    </location>
</feature>
<evidence type="ECO:0000313" key="4">
    <source>
        <dbReference type="Proteomes" id="UP001218788"/>
    </source>
</evidence>
<dbReference type="RefSeq" id="WP_273637933.1">
    <property type="nucleotide sequence ID" value="NZ_JAQQXP010000001.1"/>
</dbReference>
<feature type="chain" id="PRO_5047295017" evidence="2">
    <location>
        <begin position="26"/>
        <end position="232"/>
    </location>
</feature>
<protein>
    <submittedName>
        <fullName evidence="3">DUF799 domain-containing protein</fullName>
    </submittedName>
</protein>
<reference evidence="3 4" key="1">
    <citation type="submission" date="2022-10" db="EMBL/GenBank/DDBJ databases">
        <title>Alteromonas sp. chi3 Genome sequencing.</title>
        <authorList>
            <person name="Park S."/>
        </authorList>
    </citation>
    <scope>NUCLEOTIDE SEQUENCE [LARGE SCALE GENOMIC DNA]</scope>
    <source>
        <strain evidence="4">chi3</strain>
    </source>
</reference>